<comment type="caution">
    <text evidence="7">The sequence shown here is derived from an EMBL/GenBank/DDBJ whole genome shotgun (WGS) entry which is preliminary data.</text>
</comment>
<protein>
    <recommendedName>
        <fullName evidence="9">Magnesium transporter NIPA2</fullName>
    </recommendedName>
</protein>
<dbReference type="PANTHER" id="PTHR12570">
    <property type="match status" value="1"/>
</dbReference>
<dbReference type="SUPFAM" id="SSF103481">
    <property type="entry name" value="Multidrug resistance efflux transporter EmrE"/>
    <property type="match status" value="1"/>
</dbReference>
<comment type="subcellular location">
    <subcellularLocation>
        <location evidence="1">Membrane</location>
        <topology evidence="1">Multi-pass membrane protein</topology>
    </subcellularLocation>
</comment>
<feature type="transmembrane region" description="Helical" evidence="6">
    <location>
        <begin position="12"/>
        <end position="32"/>
    </location>
</feature>
<feature type="transmembrane region" description="Helical" evidence="6">
    <location>
        <begin position="53"/>
        <end position="70"/>
    </location>
</feature>
<feature type="transmembrane region" description="Helical" evidence="6">
    <location>
        <begin position="248"/>
        <end position="268"/>
    </location>
</feature>
<evidence type="ECO:0000256" key="4">
    <source>
        <dbReference type="ARBA" id="ARBA00022989"/>
    </source>
</evidence>
<dbReference type="InterPro" id="IPR037185">
    <property type="entry name" value="EmrE-like"/>
</dbReference>
<feature type="transmembrane region" description="Helical" evidence="6">
    <location>
        <begin position="217"/>
        <end position="236"/>
    </location>
</feature>
<evidence type="ECO:0000256" key="1">
    <source>
        <dbReference type="ARBA" id="ARBA00004141"/>
    </source>
</evidence>
<keyword evidence="4 6" id="KW-1133">Transmembrane helix</keyword>
<proteinExistence type="inferred from homology"/>
<dbReference type="Pfam" id="PF05653">
    <property type="entry name" value="Mg_trans_NIPA"/>
    <property type="match status" value="1"/>
</dbReference>
<feature type="transmembrane region" description="Helical" evidence="6">
    <location>
        <begin position="153"/>
        <end position="173"/>
    </location>
</feature>
<accession>A0ABR1B2M0</accession>
<feature type="transmembrane region" description="Helical" evidence="6">
    <location>
        <begin position="76"/>
        <end position="101"/>
    </location>
</feature>
<evidence type="ECO:0000313" key="8">
    <source>
        <dbReference type="Proteomes" id="UP001359485"/>
    </source>
</evidence>
<organism evidence="7 8">
    <name type="scientific">Polyplax serrata</name>
    <name type="common">Common mouse louse</name>
    <dbReference type="NCBI Taxonomy" id="468196"/>
    <lineage>
        <taxon>Eukaryota</taxon>
        <taxon>Metazoa</taxon>
        <taxon>Ecdysozoa</taxon>
        <taxon>Arthropoda</taxon>
        <taxon>Hexapoda</taxon>
        <taxon>Insecta</taxon>
        <taxon>Pterygota</taxon>
        <taxon>Neoptera</taxon>
        <taxon>Paraneoptera</taxon>
        <taxon>Psocodea</taxon>
        <taxon>Troctomorpha</taxon>
        <taxon>Phthiraptera</taxon>
        <taxon>Anoplura</taxon>
        <taxon>Polyplacidae</taxon>
        <taxon>Polyplax</taxon>
    </lineage>
</organism>
<dbReference type="Proteomes" id="UP001359485">
    <property type="component" value="Unassembled WGS sequence"/>
</dbReference>
<evidence type="ECO:0000256" key="6">
    <source>
        <dbReference type="SAM" id="Phobius"/>
    </source>
</evidence>
<dbReference type="InterPro" id="IPR008521">
    <property type="entry name" value="Mg_trans_NIPA"/>
</dbReference>
<feature type="transmembrane region" description="Helical" evidence="6">
    <location>
        <begin position="180"/>
        <end position="205"/>
    </location>
</feature>
<evidence type="ECO:0000256" key="3">
    <source>
        <dbReference type="ARBA" id="ARBA00022692"/>
    </source>
</evidence>
<name>A0ABR1B2M0_POLSC</name>
<sequence length="354" mass="38850">MDVSNEDEENNFTIGLVLAVLSTIFIGSSFIIKKKALIKLHSKGNLRAGAGGFGYLKEWTWWAGFLSMGFGEIANFLAYTFAPATLVTPLGALSVLVSAVLASKFLHEKLNLLGKLGCLLCILGSTIIVIHSPRESEVKTLDCLLDNIEDSKFLVYVTLVVLVSASIFFYFGPKYGRQNVVVYILLCSSVGSLTVMACKGLGLAIKESILYNTSQNWFTLFLAVSVFVCVIIQMNYLNKALDLFNTGIVTPVYYVLFTILVIVASTILFSEWENLNQDDIIGNLCGFSTVIVAIILLNGFKDAEITTESVKHGLRSKNRKNFPLGTKKKQVPGDEESLVAGLERCSYQTRNACL</sequence>
<dbReference type="PANTHER" id="PTHR12570:SF92">
    <property type="entry name" value="SPICHTHYIN, ISOFORM B"/>
    <property type="match status" value="1"/>
</dbReference>
<keyword evidence="5 6" id="KW-0472">Membrane</keyword>
<comment type="similarity">
    <text evidence="2">Belongs to the NIPA family.</text>
</comment>
<feature type="transmembrane region" description="Helical" evidence="6">
    <location>
        <begin position="280"/>
        <end position="300"/>
    </location>
</feature>
<feature type="transmembrane region" description="Helical" evidence="6">
    <location>
        <begin position="113"/>
        <end position="133"/>
    </location>
</feature>
<evidence type="ECO:0000256" key="5">
    <source>
        <dbReference type="ARBA" id="ARBA00023136"/>
    </source>
</evidence>
<keyword evidence="3 6" id="KW-0812">Transmembrane</keyword>
<dbReference type="EMBL" id="JAWJWF010000004">
    <property type="protein sequence ID" value="KAK6633758.1"/>
    <property type="molecule type" value="Genomic_DNA"/>
</dbReference>
<evidence type="ECO:0000256" key="2">
    <source>
        <dbReference type="ARBA" id="ARBA00007230"/>
    </source>
</evidence>
<reference evidence="7 8" key="1">
    <citation type="submission" date="2023-09" db="EMBL/GenBank/DDBJ databases">
        <title>Genomes of two closely related lineages of the louse Polyplax serrata with different host specificities.</title>
        <authorList>
            <person name="Martinu J."/>
            <person name="Tarabai H."/>
            <person name="Stefka J."/>
            <person name="Hypsa V."/>
        </authorList>
    </citation>
    <scope>NUCLEOTIDE SEQUENCE [LARGE SCALE GENOMIC DNA]</scope>
    <source>
        <strain evidence="7">98ZLc_SE</strain>
    </source>
</reference>
<keyword evidence="8" id="KW-1185">Reference proteome</keyword>
<evidence type="ECO:0000313" key="7">
    <source>
        <dbReference type="EMBL" id="KAK6633758.1"/>
    </source>
</evidence>
<gene>
    <name evidence="7" type="ORF">RUM44_004365</name>
</gene>
<evidence type="ECO:0008006" key="9">
    <source>
        <dbReference type="Google" id="ProtNLM"/>
    </source>
</evidence>